<keyword evidence="1" id="KW-1015">Disulfide bond</keyword>
<reference evidence="6 7" key="1">
    <citation type="journal article" date="2021" name="BMC Biol.">
        <title>Horizontally acquired antibacterial genes associated with adaptive radiation of ladybird beetles.</title>
        <authorList>
            <person name="Li H.S."/>
            <person name="Tang X.F."/>
            <person name="Huang Y.H."/>
            <person name="Xu Z.Y."/>
            <person name="Chen M.L."/>
            <person name="Du X.Y."/>
            <person name="Qiu B.Y."/>
            <person name="Chen P.T."/>
            <person name="Zhang W."/>
            <person name="Slipinski A."/>
            <person name="Escalona H.E."/>
            <person name="Waterhouse R.M."/>
            <person name="Zwick A."/>
            <person name="Pang H."/>
        </authorList>
    </citation>
    <scope>NUCLEOTIDE SEQUENCE [LARGE SCALE GENOMIC DNA]</scope>
    <source>
        <strain evidence="6">SYSU2018</strain>
    </source>
</reference>
<sequence>MKALIFLSVLCMVRCQFFNSTYLEEVTQEPLRSYGALPQCGENERQGLDVCVPYYNCDPETRKIIQTGVRDGFNMIGIRYNLDDQQCDHYLDVCCQIPQSNDTQSTSTTTTTTTASTVTRLVTPSSSERTPYTSNVPRTTESISPRPQTNEISNNENSNEDWSNCGKRNPNAAHCVNRFKAPDITVRAGEWDTQTTKERIPTQKRIATKVILHENYGINGENDIALVILDRPYTKVESIATICLPATNQFINSKHCFASGWGRTEFGREGAYSVILKKIELPIVPNSECEPLLKRTRLGPKFKLHHSFTCAGGLKGKDTCTGDGGSPLVCPDPSNPQRYIQTGIVSWGIGCGTEGVPGVYVDVSQYATWIERALRNENI</sequence>
<evidence type="ECO:0000256" key="2">
    <source>
        <dbReference type="ARBA" id="ARBA00024195"/>
    </source>
</evidence>
<dbReference type="Proteomes" id="UP001516400">
    <property type="component" value="Unassembled WGS sequence"/>
</dbReference>
<feature type="compositionally biased region" description="Polar residues" evidence="3">
    <location>
        <begin position="120"/>
        <end position="149"/>
    </location>
</feature>
<accession>A0ABD2NJ30</accession>
<dbReference type="Pfam" id="PF18322">
    <property type="entry name" value="CLIP_1"/>
    <property type="match status" value="1"/>
</dbReference>
<dbReference type="InterPro" id="IPR051487">
    <property type="entry name" value="Ser/Thr_Proteases_Immune/Dev"/>
</dbReference>
<feature type="chain" id="PRO_5044789244" description="Peptidase S1 domain-containing protein" evidence="4">
    <location>
        <begin position="16"/>
        <end position="379"/>
    </location>
</feature>
<dbReference type="Pfam" id="PF00089">
    <property type="entry name" value="Trypsin"/>
    <property type="match status" value="1"/>
</dbReference>
<dbReference type="InterPro" id="IPR001254">
    <property type="entry name" value="Trypsin_dom"/>
</dbReference>
<dbReference type="EMBL" id="JABFTP020000124">
    <property type="protein sequence ID" value="KAL3278691.1"/>
    <property type="molecule type" value="Genomic_DNA"/>
</dbReference>
<dbReference type="Gene3D" id="2.40.10.10">
    <property type="entry name" value="Trypsin-like serine proteases"/>
    <property type="match status" value="2"/>
</dbReference>
<dbReference type="PROSITE" id="PS50240">
    <property type="entry name" value="TRYPSIN_DOM"/>
    <property type="match status" value="1"/>
</dbReference>
<feature type="compositionally biased region" description="Low complexity" evidence="3">
    <location>
        <begin position="150"/>
        <end position="163"/>
    </location>
</feature>
<name>A0ABD2NJ30_9CUCU</name>
<comment type="caution">
    <text evidence="6">The sequence shown here is derived from an EMBL/GenBank/DDBJ whole genome shotgun (WGS) entry which is preliminary data.</text>
</comment>
<dbReference type="PANTHER" id="PTHR24256">
    <property type="entry name" value="TRYPTASE-RELATED"/>
    <property type="match status" value="1"/>
</dbReference>
<feature type="signal peptide" evidence="4">
    <location>
        <begin position="1"/>
        <end position="15"/>
    </location>
</feature>
<dbReference type="SUPFAM" id="SSF50494">
    <property type="entry name" value="Trypsin-like serine proteases"/>
    <property type="match status" value="1"/>
</dbReference>
<protein>
    <recommendedName>
        <fullName evidence="5">Peptidase S1 domain-containing protein</fullName>
    </recommendedName>
</protein>
<feature type="domain" description="Peptidase S1" evidence="5">
    <location>
        <begin position="171"/>
        <end position="375"/>
    </location>
</feature>
<dbReference type="InterPro" id="IPR009003">
    <property type="entry name" value="Peptidase_S1_PA"/>
</dbReference>
<evidence type="ECO:0000313" key="7">
    <source>
        <dbReference type="Proteomes" id="UP001516400"/>
    </source>
</evidence>
<evidence type="ECO:0000256" key="3">
    <source>
        <dbReference type="SAM" id="MobiDB-lite"/>
    </source>
</evidence>
<dbReference type="FunFam" id="2.40.10.10:FF:000002">
    <property type="entry name" value="Transmembrane protease serine"/>
    <property type="match status" value="1"/>
</dbReference>
<evidence type="ECO:0000256" key="1">
    <source>
        <dbReference type="ARBA" id="ARBA00023157"/>
    </source>
</evidence>
<dbReference type="AlphaFoldDB" id="A0ABD2NJ30"/>
<organism evidence="6 7">
    <name type="scientific">Cryptolaemus montrouzieri</name>
    <dbReference type="NCBI Taxonomy" id="559131"/>
    <lineage>
        <taxon>Eukaryota</taxon>
        <taxon>Metazoa</taxon>
        <taxon>Ecdysozoa</taxon>
        <taxon>Arthropoda</taxon>
        <taxon>Hexapoda</taxon>
        <taxon>Insecta</taxon>
        <taxon>Pterygota</taxon>
        <taxon>Neoptera</taxon>
        <taxon>Endopterygota</taxon>
        <taxon>Coleoptera</taxon>
        <taxon>Polyphaga</taxon>
        <taxon>Cucujiformia</taxon>
        <taxon>Coccinelloidea</taxon>
        <taxon>Coccinellidae</taxon>
        <taxon>Scymninae</taxon>
        <taxon>Scymnini</taxon>
        <taxon>Cryptolaemus</taxon>
    </lineage>
</organism>
<dbReference type="CDD" id="cd00190">
    <property type="entry name" value="Tryp_SPc"/>
    <property type="match status" value="1"/>
</dbReference>
<dbReference type="InterPro" id="IPR041515">
    <property type="entry name" value="PPAF-2-like_Clip"/>
</dbReference>
<evidence type="ECO:0000259" key="5">
    <source>
        <dbReference type="PROSITE" id="PS50240"/>
    </source>
</evidence>
<keyword evidence="7" id="KW-1185">Reference proteome</keyword>
<feature type="region of interest" description="Disordered" evidence="3">
    <location>
        <begin position="102"/>
        <end position="163"/>
    </location>
</feature>
<proteinExistence type="inferred from homology"/>
<feature type="compositionally biased region" description="Low complexity" evidence="3">
    <location>
        <begin position="103"/>
        <end position="119"/>
    </location>
</feature>
<evidence type="ECO:0000256" key="4">
    <source>
        <dbReference type="SAM" id="SignalP"/>
    </source>
</evidence>
<evidence type="ECO:0000313" key="6">
    <source>
        <dbReference type="EMBL" id="KAL3278691.1"/>
    </source>
</evidence>
<comment type="similarity">
    <text evidence="2">Belongs to the peptidase S1 family. CLIP subfamily.</text>
</comment>
<dbReference type="InterPro" id="IPR043504">
    <property type="entry name" value="Peptidase_S1_PA_chymotrypsin"/>
</dbReference>
<gene>
    <name evidence="6" type="ORF">HHI36_016227</name>
</gene>
<keyword evidence="4" id="KW-0732">Signal</keyword>
<dbReference type="SMART" id="SM00020">
    <property type="entry name" value="Tryp_SPc"/>
    <property type="match status" value="1"/>
</dbReference>